<dbReference type="EMBL" id="JAEQMY010000116">
    <property type="protein sequence ID" value="MBL0407820.1"/>
    <property type="molecule type" value="Genomic_DNA"/>
</dbReference>
<evidence type="ECO:0000256" key="3">
    <source>
        <dbReference type="ARBA" id="ARBA00022475"/>
    </source>
</evidence>
<keyword evidence="3" id="KW-1003">Cell membrane</keyword>
<evidence type="ECO:0000256" key="5">
    <source>
        <dbReference type="ARBA" id="ARBA00022989"/>
    </source>
</evidence>
<evidence type="ECO:0000256" key="1">
    <source>
        <dbReference type="ARBA" id="ARBA00004651"/>
    </source>
</evidence>
<evidence type="ECO:0000256" key="7">
    <source>
        <dbReference type="SAM" id="Phobius"/>
    </source>
</evidence>
<keyword evidence="5 7" id="KW-1133">Transmembrane helix</keyword>
<dbReference type="AlphaFoldDB" id="A0A937D4Q9"/>
<gene>
    <name evidence="8" type="ORF">JKG68_28340</name>
</gene>
<protein>
    <submittedName>
        <fullName evidence="8">DoxX family protein</fullName>
    </submittedName>
</protein>
<dbReference type="InterPro" id="IPR051907">
    <property type="entry name" value="DoxX-like_oxidoreductase"/>
</dbReference>
<dbReference type="InterPro" id="IPR032808">
    <property type="entry name" value="DoxX"/>
</dbReference>
<accession>A0A937D4Q9</accession>
<comment type="similarity">
    <text evidence="2">Belongs to the DoxX family.</text>
</comment>
<name>A0A937D4Q9_9HYPH</name>
<reference evidence="8" key="1">
    <citation type="submission" date="2021-01" db="EMBL/GenBank/DDBJ databases">
        <title>Microvirga sp.</title>
        <authorList>
            <person name="Kim M.K."/>
        </authorList>
    </citation>
    <scope>NUCLEOTIDE SEQUENCE</scope>
    <source>
        <strain evidence="8">5420S-16</strain>
    </source>
</reference>
<proteinExistence type="inferred from homology"/>
<keyword evidence="4 7" id="KW-0812">Transmembrane</keyword>
<keyword evidence="6 7" id="KW-0472">Membrane</keyword>
<feature type="transmembrane region" description="Helical" evidence="7">
    <location>
        <begin position="30"/>
        <end position="54"/>
    </location>
</feature>
<comment type="subcellular location">
    <subcellularLocation>
        <location evidence="1">Cell membrane</location>
        <topology evidence="1">Multi-pass membrane protein</topology>
    </subcellularLocation>
</comment>
<sequence>MSNAAAVPHTHAQSRSAFALADAASLVGRVFLSAIFVISGVSKIAAPAATIGYIESAGLPLAPIGFALAVIVEILGGLALIAGYRTRLVAAGLAGFTLATALAFHGNVADQNQFIHFFKNIAMVGGLLQVAAFGAGRFSLDARR</sequence>
<comment type="caution">
    <text evidence="8">The sequence shown here is derived from an EMBL/GenBank/DDBJ whole genome shotgun (WGS) entry which is preliminary data.</text>
</comment>
<evidence type="ECO:0000313" key="8">
    <source>
        <dbReference type="EMBL" id="MBL0407820.1"/>
    </source>
</evidence>
<evidence type="ECO:0000256" key="4">
    <source>
        <dbReference type="ARBA" id="ARBA00022692"/>
    </source>
</evidence>
<evidence type="ECO:0000256" key="6">
    <source>
        <dbReference type="ARBA" id="ARBA00023136"/>
    </source>
</evidence>
<feature type="transmembrane region" description="Helical" evidence="7">
    <location>
        <begin position="88"/>
        <end position="109"/>
    </location>
</feature>
<evidence type="ECO:0000313" key="9">
    <source>
        <dbReference type="Proteomes" id="UP000605848"/>
    </source>
</evidence>
<dbReference type="PANTHER" id="PTHR33452">
    <property type="entry name" value="OXIDOREDUCTASE CATD-RELATED"/>
    <property type="match status" value="1"/>
</dbReference>
<dbReference type="Pfam" id="PF07681">
    <property type="entry name" value="DoxX"/>
    <property type="match status" value="1"/>
</dbReference>
<feature type="transmembrane region" description="Helical" evidence="7">
    <location>
        <begin position="121"/>
        <end position="140"/>
    </location>
</feature>
<organism evidence="8 9">
    <name type="scientific">Microvirga aerilata</name>
    <dbReference type="NCBI Taxonomy" id="670292"/>
    <lineage>
        <taxon>Bacteria</taxon>
        <taxon>Pseudomonadati</taxon>
        <taxon>Pseudomonadota</taxon>
        <taxon>Alphaproteobacteria</taxon>
        <taxon>Hyphomicrobiales</taxon>
        <taxon>Methylobacteriaceae</taxon>
        <taxon>Microvirga</taxon>
    </lineage>
</organism>
<evidence type="ECO:0000256" key="2">
    <source>
        <dbReference type="ARBA" id="ARBA00006679"/>
    </source>
</evidence>
<dbReference type="GO" id="GO:0005886">
    <property type="term" value="C:plasma membrane"/>
    <property type="evidence" value="ECO:0007669"/>
    <property type="project" value="UniProtKB-SubCell"/>
</dbReference>
<dbReference type="PANTHER" id="PTHR33452:SF1">
    <property type="entry name" value="INNER MEMBRANE PROTEIN YPHA-RELATED"/>
    <property type="match status" value="1"/>
</dbReference>
<feature type="transmembrane region" description="Helical" evidence="7">
    <location>
        <begin position="60"/>
        <end position="81"/>
    </location>
</feature>
<dbReference type="RefSeq" id="WP_202065353.1">
    <property type="nucleotide sequence ID" value="NZ_JAEQMY010000116.1"/>
</dbReference>
<keyword evidence="9" id="KW-1185">Reference proteome</keyword>
<dbReference type="Proteomes" id="UP000605848">
    <property type="component" value="Unassembled WGS sequence"/>
</dbReference>